<dbReference type="EMBL" id="AAYA01000028">
    <property type="protein sequence ID" value="EBA05637.1"/>
    <property type="molecule type" value="Genomic_DNA"/>
</dbReference>
<dbReference type="InterPro" id="IPR018958">
    <property type="entry name" value="Knr4/Smi1-like_dom"/>
</dbReference>
<protein>
    <recommendedName>
        <fullName evidence="1">Knr4/Smi1-like domain-containing protein</fullName>
    </recommendedName>
</protein>
<comment type="caution">
    <text evidence="2">The sequence shown here is derived from an EMBL/GenBank/DDBJ whole genome shotgun (WGS) entry which is preliminary data.</text>
</comment>
<gene>
    <name evidence="2" type="ORF">SSE37_03405</name>
</gene>
<proteinExistence type="predicted"/>
<dbReference type="Pfam" id="PF09346">
    <property type="entry name" value="SMI1_KNR4"/>
    <property type="match status" value="1"/>
</dbReference>
<dbReference type="AlphaFoldDB" id="A3KB11"/>
<dbReference type="SUPFAM" id="SSF160631">
    <property type="entry name" value="SMI1/KNR4-like"/>
    <property type="match status" value="1"/>
</dbReference>
<name>A3KB11_SAGS3</name>
<sequence length="180" mass="19388">MSQDPIIAPEGSAWPDPAALADAVAELETALGTALPEPYRSFLLTYGGGAPYPLIFDYAPDEDDPERFLDRLNRPARVQELANGKTFGDGTPQGFAPIGEDPGGLIVLLSLHPGDFGAIYAWSATAEPWGGPNNAPDMLVPLGADFGAFMATLYETEDLMGYEHWSTPQRRALQRELVLP</sequence>
<evidence type="ECO:0000313" key="3">
    <source>
        <dbReference type="Proteomes" id="UP000005713"/>
    </source>
</evidence>
<keyword evidence="3" id="KW-1185">Reference proteome</keyword>
<evidence type="ECO:0000259" key="1">
    <source>
        <dbReference type="SMART" id="SM00860"/>
    </source>
</evidence>
<feature type="domain" description="Knr4/Smi1-like" evidence="1">
    <location>
        <begin position="18"/>
        <end position="152"/>
    </location>
</feature>
<dbReference type="SMART" id="SM00860">
    <property type="entry name" value="SMI1_KNR4"/>
    <property type="match status" value="1"/>
</dbReference>
<evidence type="ECO:0000313" key="2">
    <source>
        <dbReference type="EMBL" id="EBA05637.1"/>
    </source>
</evidence>
<reference evidence="2 3" key="1">
    <citation type="submission" date="2006-06" db="EMBL/GenBank/DDBJ databases">
        <authorList>
            <person name="Moran M.A."/>
            <person name="Ferriera S."/>
            <person name="Johnson J."/>
            <person name="Kravitz S."/>
            <person name="Beeson K."/>
            <person name="Sutton G."/>
            <person name="Rogers Y.-H."/>
            <person name="Friedman R."/>
            <person name="Frazier M."/>
            <person name="Venter J.C."/>
        </authorList>
    </citation>
    <scope>NUCLEOTIDE SEQUENCE [LARGE SCALE GENOMIC DNA]</scope>
    <source>
        <strain evidence="2 3">E-37</strain>
    </source>
</reference>
<dbReference type="eggNOG" id="ENOG5030U0W">
    <property type="taxonomic scope" value="Bacteria"/>
</dbReference>
<organism evidence="2 3">
    <name type="scientific">Sagittula stellata (strain ATCC 700073 / DSM 11524 / E-37)</name>
    <dbReference type="NCBI Taxonomy" id="388399"/>
    <lineage>
        <taxon>Bacteria</taxon>
        <taxon>Pseudomonadati</taxon>
        <taxon>Pseudomonadota</taxon>
        <taxon>Alphaproteobacteria</taxon>
        <taxon>Rhodobacterales</taxon>
        <taxon>Roseobacteraceae</taxon>
        <taxon>Sagittula</taxon>
    </lineage>
</organism>
<dbReference type="InterPro" id="IPR037883">
    <property type="entry name" value="Knr4/Smi1-like_sf"/>
</dbReference>
<dbReference type="RefSeq" id="WP_005864113.1">
    <property type="nucleotide sequence ID" value="NZ_AAYA01000028.1"/>
</dbReference>
<accession>A3KB11</accession>
<dbReference type="OrthoDB" id="8657476at2"/>
<dbReference type="Proteomes" id="UP000005713">
    <property type="component" value="Unassembled WGS sequence"/>
</dbReference>
<dbReference type="Gene3D" id="3.40.1580.10">
    <property type="entry name" value="SMI1/KNR4-like"/>
    <property type="match status" value="1"/>
</dbReference>